<comment type="pathway">
    <text evidence="4 15">Carbohydrate degradation; glycolysis; D-glyceraldehyde 3-phosphate and glycerone phosphate from D-glucose: step 3/4.</text>
</comment>
<feature type="binding site" description="in other chain" evidence="15">
    <location>
        <position position="227"/>
    </location>
    <ligand>
        <name>substrate</name>
        <note>ligand shared between dimeric partners</note>
    </ligand>
</feature>
<dbReference type="NCBIfam" id="TIGR02482">
    <property type="entry name" value="PFKA_ATP"/>
    <property type="match status" value="1"/>
</dbReference>
<dbReference type="EMBL" id="JACATZ010000003">
    <property type="protein sequence ID" value="NWJ48309.1"/>
    <property type="molecule type" value="Genomic_DNA"/>
</dbReference>
<evidence type="ECO:0000256" key="5">
    <source>
        <dbReference type="ARBA" id="ARBA00022490"/>
    </source>
</evidence>
<feature type="binding site" evidence="15">
    <location>
        <begin position="77"/>
        <end position="78"/>
    </location>
    <ligand>
        <name>ATP</name>
        <dbReference type="ChEBI" id="CHEBI:30616"/>
    </ligand>
</feature>
<dbReference type="GO" id="GO:0016208">
    <property type="term" value="F:AMP binding"/>
    <property type="evidence" value="ECO:0007669"/>
    <property type="project" value="TreeGrafter"/>
</dbReference>
<dbReference type="AlphaFoldDB" id="A0A8T7M872"/>
<comment type="catalytic activity">
    <reaction evidence="14 15">
        <text>beta-D-fructose 6-phosphate + ATP = beta-D-fructose 1,6-bisphosphate + ADP + H(+)</text>
        <dbReference type="Rhea" id="RHEA:16109"/>
        <dbReference type="ChEBI" id="CHEBI:15378"/>
        <dbReference type="ChEBI" id="CHEBI:30616"/>
        <dbReference type="ChEBI" id="CHEBI:32966"/>
        <dbReference type="ChEBI" id="CHEBI:57634"/>
        <dbReference type="ChEBI" id="CHEBI:456216"/>
        <dbReference type="EC" id="2.7.1.11"/>
    </reaction>
</comment>
<feature type="binding site" evidence="15">
    <location>
        <position position="108"/>
    </location>
    <ligand>
        <name>Mg(2+)</name>
        <dbReference type="ChEBI" id="CHEBI:18420"/>
        <note>catalytic</note>
    </ligand>
</feature>
<feature type="binding site" description="in other chain" evidence="15">
    <location>
        <begin position="257"/>
        <end position="260"/>
    </location>
    <ligand>
        <name>substrate</name>
        <note>ligand shared between dimeric partners</note>
    </ligand>
</feature>
<dbReference type="PANTHER" id="PTHR13697:SF4">
    <property type="entry name" value="ATP-DEPENDENT 6-PHOSPHOFRUCTOKINASE"/>
    <property type="match status" value="1"/>
</dbReference>
<keyword evidence="11 15" id="KW-0067">ATP-binding</keyword>
<feature type="binding site" description="in other chain" evidence="15">
    <location>
        <begin position="190"/>
        <end position="192"/>
    </location>
    <ligand>
        <name>ADP</name>
        <dbReference type="ChEBI" id="CHEBI:456216"/>
        <note>allosteric activator; ligand shared between dimeric partners</note>
    </ligand>
</feature>
<evidence type="ECO:0000313" key="17">
    <source>
        <dbReference type="EMBL" id="NWJ48309.1"/>
    </source>
</evidence>
<evidence type="ECO:0000256" key="11">
    <source>
        <dbReference type="ARBA" id="ARBA00022840"/>
    </source>
</evidence>
<feature type="binding site" evidence="15">
    <location>
        <position position="167"/>
    </location>
    <ligand>
        <name>substrate</name>
        <note>ligand shared between dimeric partners</note>
    </ligand>
</feature>
<dbReference type="Proteomes" id="UP000521676">
    <property type="component" value="Unassembled WGS sequence"/>
</dbReference>
<keyword evidence="13 15" id="KW-0324">Glycolysis</keyword>
<evidence type="ECO:0000256" key="4">
    <source>
        <dbReference type="ARBA" id="ARBA00004679"/>
    </source>
</evidence>
<comment type="subunit">
    <text evidence="15">Homotetramer.</text>
</comment>
<reference evidence="17 19" key="1">
    <citation type="submission" date="2020-06" db="EMBL/GenBank/DDBJ databases">
        <title>Anoxygenic phototrophic Chloroflexota member uses a Type I reaction center.</title>
        <authorList>
            <person name="Tsuji J.M."/>
            <person name="Shaw N.A."/>
            <person name="Nagashima S."/>
            <person name="Venkiteswaran J."/>
            <person name="Schiff S.L."/>
            <person name="Hanada S."/>
            <person name="Tank M."/>
            <person name="Neufeld J.D."/>
        </authorList>
    </citation>
    <scope>NUCLEOTIDE SEQUENCE [LARGE SCALE GENOMIC DNA]</scope>
    <source>
        <strain evidence="17">L227-S17</strain>
    </source>
</reference>
<feature type="binding site" evidence="15">
    <location>
        <begin position="26"/>
        <end position="30"/>
    </location>
    <ligand>
        <name>ADP</name>
        <dbReference type="ChEBI" id="CHEBI:456216"/>
        <note>allosteric activator; ligand shared between dimeric partners</note>
    </ligand>
</feature>
<dbReference type="GO" id="GO:0005524">
    <property type="term" value="F:ATP binding"/>
    <property type="evidence" value="ECO:0007669"/>
    <property type="project" value="UniProtKB-UniRule"/>
</dbReference>
<feature type="binding site" description="in other chain" evidence="15">
    <location>
        <position position="159"/>
    </location>
    <ligand>
        <name>ADP</name>
        <dbReference type="ChEBI" id="CHEBI:456216"/>
        <note>allosteric activator; ligand shared between dimeric partners</note>
    </ligand>
</feature>
<evidence type="ECO:0000256" key="10">
    <source>
        <dbReference type="ARBA" id="ARBA00022777"/>
    </source>
</evidence>
<sequence length="327" mass="34901">MATPNQKRLGVLTSGGDSPGMNAAVRAVVRTAVASGWDVIGIRRGYNGIFTHNFVKMNSRSVANIIDKGGTILGSSRSNRFMDSAGRADAVNILREAGIDGMIIIGGNGSLTGALELEKLGMPVVGLPASIDNDLVGTDMAIGVDTCLNTIMEALDKIRDTASSHHRAFIIEVMGRNCGYLALMASLNGGADVVITPDRTPTLEEVSQMLRQSRTFGRSHAIIVVAEGSSLKSDEIAHYLTKEIMDYYETRLTILGHVQRGGSPSAFDRIIATRLGARAVQTLLSGKSGVMCGLVQGRLCETPLSEVVGRVKEVDAEIYELIRIMSH</sequence>
<dbReference type="GO" id="GO:0005945">
    <property type="term" value="C:6-phosphofructokinase complex"/>
    <property type="evidence" value="ECO:0007669"/>
    <property type="project" value="TreeGrafter"/>
</dbReference>
<dbReference type="SUPFAM" id="SSF53784">
    <property type="entry name" value="Phosphofructokinase"/>
    <property type="match status" value="1"/>
</dbReference>
<name>A0A8T7M872_9CHLR</name>
<evidence type="ECO:0000313" key="18">
    <source>
        <dbReference type="EMBL" id="WJW68243.1"/>
    </source>
</evidence>
<dbReference type="HAMAP" id="MF_00339">
    <property type="entry name" value="Phosphofructokinase_I_B1"/>
    <property type="match status" value="1"/>
</dbReference>
<evidence type="ECO:0000256" key="14">
    <source>
        <dbReference type="ARBA" id="ARBA00048070"/>
    </source>
</evidence>
<evidence type="ECO:0000259" key="16">
    <source>
        <dbReference type="Pfam" id="PF00365"/>
    </source>
</evidence>
<feature type="binding site" description="in other chain" evidence="15">
    <location>
        <begin position="174"/>
        <end position="176"/>
    </location>
    <ligand>
        <name>substrate</name>
        <note>ligand shared between dimeric partners</note>
    </ligand>
</feature>
<dbReference type="EMBL" id="CP128400">
    <property type="protein sequence ID" value="WJW68243.1"/>
    <property type="molecule type" value="Genomic_DNA"/>
</dbReference>
<comment type="caution">
    <text evidence="15">Lacks conserved residue(s) required for the propagation of feature annotation.</text>
</comment>
<dbReference type="GO" id="GO:0048029">
    <property type="term" value="F:monosaccharide binding"/>
    <property type="evidence" value="ECO:0007669"/>
    <property type="project" value="TreeGrafter"/>
</dbReference>
<keyword evidence="9 15" id="KW-0547">Nucleotide-binding</keyword>
<dbReference type="RefSeq" id="WP_341470147.1">
    <property type="nucleotide sequence ID" value="NZ_CP128400.1"/>
</dbReference>
<dbReference type="GO" id="GO:0046872">
    <property type="term" value="F:metal ion binding"/>
    <property type="evidence" value="ECO:0007669"/>
    <property type="project" value="UniProtKB-KW"/>
</dbReference>
<dbReference type="PIRSF" id="PIRSF000532">
    <property type="entry name" value="ATP_PFK_prok"/>
    <property type="match status" value="1"/>
</dbReference>
<comment type="function">
    <text evidence="2 15">Catalyzes the phosphorylation of D-fructose 6-phosphate to fructose 1,6-bisphosphate by ATP, the first committing step of glycolysis.</text>
</comment>
<dbReference type="Pfam" id="PF00365">
    <property type="entry name" value="PFK"/>
    <property type="match status" value="1"/>
</dbReference>
<keyword evidence="6 15" id="KW-0021">Allosteric enzyme</keyword>
<keyword evidence="5 15" id="KW-0963">Cytoplasm</keyword>
<dbReference type="InterPro" id="IPR000023">
    <property type="entry name" value="Phosphofructokinase_dom"/>
</dbReference>
<keyword evidence="10 15" id="KW-0418">Kinase</keyword>
<dbReference type="InterPro" id="IPR015912">
    <property type="entry name" value="Phosphofructokinase_CS"/>
</dbReference>
<dbReference type="PANTHER" id="PTHR13697">
    <property type="entry name" value="PHOSPHOFRUCTOKINASE"/>
    <property type="match status" value="1"/>
</dbReference>
<feature type="binding site" description="in other chain" evidence="15">
    <location>
        <begin position="130"/>
        <end position="132"/>
    </location>
    <ligand>
        <name>substrate</name>
        <note>ligand shared between dimeric partners</note>
    </ligand>
</feature>
<dbReference type="Gene3D" id="3.40.50.450">
    <property type="match status" value="1"/>
</dbReference>
<evidence type="ECO:0000256" key="15">
    <source>
        <dbReference type="HAMAP-Rule" id="MF_00339"/>
    </source>
</evidence>
<keyword evidence="20" id="KW-1185">Reference proteome</keyword>
<evidence type="ECO:0000256" key="1">
    <source>
        <dbReference type="ARBA" id="ARBA00001946"/>
    </source>
</evidence>
<evidence type="ECO:0000256" key="8">
    <source>
        <dbReference type="ARBA" id="ARBA00022723"/>
    </source>
</evidence>
<accession>A0A8T7M872</accession>
<evidence type="ECO:0000256" key="13">
    <source>
        <dbReference type="ARBA" id="ARBA00023152"/>
    </source>
</evidence>
<dbReference type="PRINTS" id="PR00476">
    <property type="entry name" value="PHFRCTKINASE"/>
</dbReference>
<dbReference type="GO" id="GO:0070095">
    <property type="term" value="F:fructose-6-phosphate binding"/>
    <property type="evidence" value="ECO:0007669"/>
    <property type="project" value="TreeGrafter"/>
</dbReference>
<feature type="domain" description="Phosphofructokinase" evidence="16">
    <location>
        <begin position="8"/>
        <end position="282"/>
    </location>
</feature>
<feature type="binding site" evidence="15">
    <location>
        <begin position="107"/>
        <end position="110"/>
    </location>
    <ligand>
        <name>ATP</name>
        <dbReference type="ChEBI" id="CHEBI:30616"/>
    </ligand>
</feature>
<evidence type="ECO:0000313" key="20">
    <source>
        <dbReference type="Proteomes" id="UP001431572"/>
    </source>
</evidence>
<keyword evidence="8 15" id="KW-0479">Metal-binding</keyword>
<dbReference type="InterPro" id="IPR022953">
    <property type="entry name" value="ATP_PFK"/>
</dbReference>
<dbReference type="GO" id="GO:0061621">
    <property type="term" value="P:canonical glycolysis"/>
    <property type="evidence" value="ECO:0007669"/>
    <property type="project" value="TreeGrafter"/>
</dbReference>
<dbReference type="EC" id="2.7.1.11" evidence="15"/>
<comment type="activity regulation">
    <text evidence="15">Allosterically activated by ADP and other diphosphonucleosides, and allosterically inhibited by phosphoenolpyruvate.</text>
</comment>
<dbReference type="InterPro" id="IPR012828">
    <property type="entry name" value="PFKA_ATP_prok"/>
</dbReference>
<organism evidence="17 19">
    <name type="scientific">Candidatus Chlorohelix allophototropha</name>
    <dbReference type="NCBI Taxonomy" id="3003348"/>
    <lineage>
        <taxon>Bacteria</taxon>
        <taxon>Bacillati</taxon>
        <taxon>Chloroflexota</taxon>
        <taxon>Chloroflexia</taxon>
        <taxon>Candidatus Chloroheliales</taxon>
        <taxon>Candidatus Chloroheliaceae</taxon>
        <taxon>Candidatus Chlorohelix</taxon>
    </lineage>
</organism>
<dbReference type="Gene3D" id="3.40.50.460">
    <property type="entry name" value="Phosphofructokinase domain"/>
    <property type="match status" value="1"/>
</dbReference>
<evidence type="ECO:0000256" key="2">
    <source>
        <dbReference type="ARBA" id="ARBA00002659"/>
    </source>
</evidence>
<dbReference type="PROSITE" id="PS00433">
    <property type="entry name" value="PHOSPHOFRUCTOKINASE"/>
    <property type="match status" value="1"/>
</dbReference>
<evidence type="ECO:0000256" key="7">
    <source>
        <dbReference type="ARBA" id="ARBA00022679"/>
    </source>
</evidence>
<feature type="binding site" evidence="15">
    <location>
        <position position="251"/>
    </location>
    <ligand>
        <name>substrate</name>
        <note>ligand shared between dimeric partners</note>
    </ligand>
</feature>
<dbReference type="GO" id="GO:0030388">
    <property type="term" value="P:fructose 1,6-bisphosphate metabolic process"/>
    <property type="evidence" value="ECO:0007669"/>
    <property type="project" value="TreeGrafter"/>
</dbReference>
<keyword evidence="12 15" id="KW-0460">Magnesium</keyword>
<feature type="binding site" evidence="15">
    <location>
        <position position="16"/>
    </location>
    <ligand>
        <name>ATP</name>
        <dbReference type="ChEBI" id="CHEBI:30616"/>
    </ligand>
</feature>
<evidence type="ECO:0000256" key="12">
    <source>
        <dbReference type="ARBA" id="ARBA00022842"/>
    </source>
</evidence>
<protein>
    <recommendedName>
        <fullName evidence="15">ATP-dependent 6-phosphofructokinase</fullName>
        <shortName evidence="15">ATP-PFK</shortName>
        <shortName evidence="15">Phosphofructokinase</shortName>
        <ecNumber evidence="15">2.7.1.11</ecNumber>
    </recommendedName>
    <alternativeName>
        <fullName evidence="15">Phosphohexokinase</fullName>
    </alternativeName>
</protein>
<gene>
    <name evidence="15 17" type="primary">pfkA</name>
    <name evidence="17" type="ORF">HXX08_20835</name>
    <name evidence="18" type="ORF">OZ401_003850</name>
</gene>
<proteinExistence type="inferred from homology"/>
<keyword evidence="7 15" id="KW-0808">Transferase</keyword>
<evidence type="ECO:0000256" key="3">
    <source>
        <dbReference type="ARBA" id="ARBA00004496"/>
    </source>
</evidence>
<comment type="similarity">
    <text evidence="15">Belongs to the phosphofructokinase type A (PFKA) family. ATP-dependent PFK group I subfamily. Prokaryotic clade 'B1' sub-subfamily.</text>
</comment>
<evidence type="ECO:0000256" key="9">
    <source>
        <dbReference type="ARBA" id="ARBA00022741"/>
    </source>
</evidence>
<comment type="cofactor">
    <cofactor evidence="1 15">
        <name>Mg(2+)</name>
        <dbReference type="ChEBI" id="CHEBI:18420"/>
    </cofactor>
</comment>
<evidence type="ECO:0000256" key="6">
    <source>
        <dbReference type="ARBA" id="ARBA00022533"/>
    </source>
</evidence>
<dbReference type="FunFam" id="3.40.50.460:FF:000002">
    <property type="entry name" value="ATP-dependent 6-phosphofructokinase"/>
    <property type="match status" value="1"/>
</dbReference>
<dbReference type="GO" id="GO:0042802">
    <property type="term" value="F:identical protein binding"/>
    <property type="evidence" value="ECO:0007669"/>
    <property type="project" value="TreeGrafter"/>
</dbReference>
<reference evidence="18" key="2">
    <citation type="journal article" date="2024" name="Nature">
        <title>Anoxygenic phototroph of the Chloroflexota uses a type I reaction centre.</title>
        <authorList>
            <person name="Tsuji J.M."/>
            <person name="Shaw N.A."/>
            <person name="Nagashima S."/>
            <person name="Venkiteswaran J.J."/>
            <person name="Schiff S.L."/>
            <person name="Watanabe T."/>
            <person name="Fukui M."/>
            <person name="Hanada S."/>
            <person name="Tank M."/>
            <person name="Neufeld J.D."/>
        </authorList>
    </citation>
    <scope>NUCLEOTIDE SEQUENCE</scope>
    <source>
        <strain evidence="18">L227-S17</strain>
    </source>
</reference>
<feature type="active site" description="Proton acceptor" evidence="15">
    <location>
        <position position="132"/>
    </location>
</feature>
<dbReference type="GO" id="GO:0006002">
    <property type="term" value="P:fructose 6-phosphate metabolic process"/>
    <property type="evidence" value="ECO:0007669"/>
    <property type="project" value="UniProtKB-UniRule"/>
</dbReference>
<dbReference type="Proteomes" id="UP001431572">
    <property type="component" value="Chromosome 2"/>
</dbReference>
<dbReference type="NCBIfam" id="NF002872">
    <property type="entry name" value="PRK03202.1"/>
    <property type="match status" value="1"/>
</dbReference>
<comment type="subcellular location">
    <subcellularLocation>
        <location evidence="3 15">Cytoplasm</location>
    </subcellularLocation>
</comment>
<dbReference type="InterPro" id="IPR012003">
    <property type="entry name" value="ATP_PFK_prok-type"/>
</dbReference>
<dbReference type="GO" id="GO:0003872">
    <property type="term" value="F:6-phosphofructokinase activity"/>
    <property type="evidence" value="ECO:0007669"/>
    <property type="project" value="UniProtKB-UniRule"/>
</dbReference>
<dbReference type="InterPro" id="IPR035966">
    <property type="entry name" value="PKF_sf"/>
</dbReference>
<evidence type="ECO:0000313" key="19">
    <source>
        <dbReference type="Proteomes" id="UP000521676"/>
    </source>
</evidence>